<evidence type="ECO:0000313" key="4">
    <source>
        <dbReference type="EMBL" id="MBC8596659.1"/>
    </source>
</evidence>
<name>A0A926FDU8_9FIRM</name>
<dbReference type="GO" id="GO:0046961">
    <property type="term" value="F:proton-transporting ATPase activity, rotational mechanism"/>
    <property type="evidence" value="ECO:0007669"/>
    <property type="project" value="InterPro"/>
</dbReference>
<dbReference type="Gene3D" id="3.30.2320.30">
    <property type="entry name" value="ATP synthase, E subunit, C-terminal"/>
    <property type="match status" value="1"/>
</dbReference>
<gene>
    <name evidence="4" type="ORF">H8706_07220</name>
</gene>
<comment type="caution">
    <text evidence="4">The sequence shown here is derived from an EMBL/GenBank/DDBJ whole genome shotgun (WGS) entry which is preliminary data.</text>
</comment>
<dbReference type="GO" id="GO:0033178">
    <property type="term" value="C:proton-transporting two-sector ATPase complex, catalytic domain"/>
    <property type="evidence" value="ECO:0007669"/>
    <property type="project" value="InterPro"/>
</dbReference>
<accession>A0A926FDU8</accession>
<dbReference type="InterPro" id="IPR002842">
    <property type="entry name" value="ATPase_V1_Esu"/>
</dbReference>
<evidence type="ECO:0000256" key="3">
    <source>
        <dbReference type="ARBA" id="ARBA00023065"/>
    </source>
</evidence>
<protein>
    <recommendedName>
        <fullName evidence="6">V-type proton ATPase subunit E</fullName>
    </recommendedName>
</protein>
<dbReference type="Pfam" id="PF01991">
    <property type="entry name" value="vATP-synt_E"/>
    <property type="match status" value="1"/>
</dbReference>
<dbReference type="InterPro" id="IPR038495">
    <property type="entry name" value="ATPase_E_C"/>
</dbReference>
<dbReference type="EMBL" id="JACRTE010000007">
    <property type="protein sequence ID" value="MBC8596659.1"/>
    <property type="molecule type" value="Genomic_DNA"/>
</dbReference>
<evidence type="ECO:0000256" key="1">
    <source>
        <dbReference type="ARBA" id="ARBA00005901"/>
    </source>
</evidence>
<reference evidence="4" key="1">
    <citation type="submission" date="2020-08" db="EMBL/GenBank/DDBJ databases">
        <title>Genome public.</title>
        <authorList>
            <person name="Liu C."/>
            <person name="Sun Q."/>
        </authorList>
    </citation>
    <scope>NUCLEOTIDE SEQUENCE</scope>
    <source>
        <strain evidence="4">NSJ-50</strain>
    </source>
</reference>
<proteinExistence type="inferred from homology"/>
<keyword evidence="3" id="KW-0406">Ion transport</keyword>
<evidence type="ECO:0008006" key="6">
    <source>
        <dbReference type="Google" id="ProtNLM"/>
    </source>
</evidence>
<sequence length="196" mass="21869">MADFDVKIETFTNLTLTQAAKARDKILEKCENDKKTALDEYSKKCGEKFSKMLKENQTKISTENHRNVSKEITECKKAVFSHREMLIEKLFADLKGKIADYKKSGEYKDYLEKCAKKGIDEVGGKNITLTFDTSDKETGGEIAEKLNAKAEFKDGLSGGVIVSGEGNIACNMSFSSCIENLRETFLENSGFSIDVI</sequence>
<keyword evidence="5" id="KW-1185">Reference proteome</keyword>
<keyword evidence="2" id="KW-0813">Transport</keyword>
<dbReference type="Proteomes" id="UP000647416">
    <property type="component" value="Unassembled WGS sequence"/>
</dbReference>
<organism evidence="4 5">
    <name type="scientific">Qingrenia yutianensis</name>
    <dbReference type="NCBI Taxonomy" id="2763676"/>
    <lineage>
        <taxon>Bacteria</taxon>
        <taxon>Bacillati</taxon>
        <taxon>Bacillota</taxon>
        <taxon>Clostridia</taxon>
        <taxon>Eubacteriales</taxon>
        <taxon>Oscillospiraceae</taxon>
        <taxon>Qingrenia</taxon>
    </lineage>
</organism>
<dbReference type="RefSeq" id="WP_262432096.1">
    <property type="nucleotide sequence ID" value="NZ_JACRTE010000007.1"/>
</dbReference>
<dbReference type="AlphaFoldDB" id="A0A926FDU8"/>
<comment type="similarity">
    <text evidence="1">Belongs to the V-ATPase E subunit family.</text>
</comment>
<evidence type="ECO:0000256" key="2">
    <source>
        <dbReference type="ARBA" id="ARBA00022448"/>
    </source>
</evidence>
<evidence type="ECO:0000313" key="5">
    <source>
        <dbReference type="Proteomes" id="UP000647416"/>
    </source>
</evidence>
<dbReference type="SUPFAM" id="SSF160527">
    <property type="entry name" value="V-type ATPase subunit E-like"/>
    <property type="match status" value="1"/>
</dbReference>